<protein>
    <submittedName>
        <fullName evidence="1">Uncharacterized protein</fullName>
    </submittedName>
</protein>
<evidence type="ECO:0000313" key="1">
    <source>
        <dbReference type="EMBL" id="GAL36047.1"/>
    </source>
</evidence>
<proteinExistence type="predicted"/>
<sequence length="56" mass="6548">MNCRFSSLADEQANSLMAQYTKRCFFIGLKTSKPSVYITASHFRVATLKWLFLRIR</sequence>
<comment type="caution">
    <text evidence="1">The sequence shown here is derived from an EMBL/GenBank/DDBJ whole genome shotgun (WGS) entry which is preliminary data.</text>
</comment>
<reference evidence="1 2" key="2">
    <citation type="submission" date="2014-09" db="EMBL/GenBank/DDBJ databases">
        <authorList>
            <consortium name="NBRP consortium"/>
            <person name="Sawabe T."/>
            <person name="Meirelles P."/>
            <person name="Nakanishi M."/>
            <person name="Sayaka M."/>
            <person name="Hattori M."/>
            <person name="Ohkuma M."/>
        </authorList>
    </citation>
    <scope>NUCLEOTIDE SEQUENCE [LARGE SCALE GENOMIC DNA]</scope>
    <source>
        <strain evidence="1 2">JCM 19240</strain>
    </source>
</reference>
<name>A0A090TYX1_9VIBR</name>
<dbReference type="EMBL" id="BBMT01000009">
    <property type="protein sequence ID" value="GAL36047.1"/>
    <property type="molecule type" value="Genomic_DNA"/>
</dbReference>
<organism evidence="1 2">
    <name type="scientific">Vibrio maritimus</name>
    <dbReference type="NCBI Taxonomy" id="990268"/>
    <lineage>
        <taxon>Bacteria</taxon>
        <taxon>Pseudomonadati</taxon>
        <taxon>Pseudomonadota</taxon>
        <taxon>Gammaproteobacteria</taxon>
        <taxon>Vibrionales</taxon>
        <taxon>Vibrionaceae</taxon>
        <taxon>Vibrio</taxon>
    </lineage>
</organism>
<accession>A0A090TYX1</accession>
<gene>
    <name evidence="1" type="ORF">JCM19240_1489</name>
</gene>
<dbReference type="Proteomes" id="UP000029224">
    <property type="component" value="Unassembled WGS sequence"/>
</dbReference>
<reference evidence="1 2" key="1">
    <citation type="submission" date="2014-09" db="EMBL/GenBank/DDBJ databases">
        <title>Vibrio maritimus JCM 19240. (C210) whole genome shotgun sequence.</title>
        <authorList>
            <person name="Sawabe T."/>
            <person name="Meirelles P."/>
            <person name="Nakanishi M."/>
            <person name="Sayaka M."/>
            <person name="Hattori M."/>
            <person name="Ohkuma M."/>
        </authorList>
    </citation>
    <scope>NUCLEOTIDE SEQUENCE [LARGE SCALE GENOMIC DNA]</scope>
    <source>
        <strain evidence="1 2">JCM 19240</strain>
    </source>
</reference>
<evidence type="ECO:0000313" key="2">
    <source>
        <dbReference type="Proteomes" id="UP000029224"/>
    </source>
</evidence>
<keyword evidence="2" id="KW-1185">Reference proteome</keyword>
<dbReference type="AlphaFoldDB" id="A0A090TYX1"/>